<feature type="region of interest" description="Disordered" evidence="1">
    <location>
        <begin position="24"/>
        <end position="62"/>
    </location>
</feature>
<organism evidence="2 3">
    <name type="scientific">Diabrotica balteata</name>
    <name type="common">Banded cucumber beetle</name>
    <dbReference type="NCBI Taxonomy" id="107213"/>
    <lineage>
        <taxon>Eukaryota</taxon>
        <taxon>Metazoa</taxon>
        <taxon>Ecdysozoa</taxon>
        <taxon>Arthropoda</taxon>
        <taxon>Hexapoda</taxon>
        <taxon>Insecta</taxon>
        <taxon>Pterygota</taxon>
        <taxon>Neoptera</taxon>
        <taxon>Endopterygota</taxon>
        <taxon>Coleoptera</taxon>
        <taxon>Polyphaga</taxon>
        <taxon>Cucujiformia</taxon>
        <taxon>Chrysomeloidea</taxon>
        <taxon>Chrysomelidae</taxon>
        <taxon>Galerucinae</taxon>
        <taxon>Diabroticina</taxon>
        <taxon>Diabroticites</taxon>
        <taxon>Diabrotica</taxon>
    </lineage>
</organism>
<gene>
    <name evidence="2" type="ORF">DIABBA_LOCUS12457</name>
</gene>
<evidence type="ECO:0000313" key="2">
    <source>
        <dbReference type="EMBL" id="CAG9839720.1"/>
    </source>
</evidence>
<proteinExistence type="predicted"/>
<dbReference type="AlphaFoldDB" id="A0A9N9XFL9"/>
<name>A0A9N9XFL9_DIABA</name>
<evidence type="ECO:0000313" key="3">
    <source>
        <dbReference type="Proteomes" id="UP001153709"/>
    </source>
</evidence>
<reference evidence="2" key="1">
    <citation type="submission" date="2022-01" db="EMBL/GenBank/DDBJ databases">
        <authorList>
            <person name="King R."/>
        </authorList>
    </citation>
    <scope>NUCLEOTIDE SEQUENCE</scope>
</reference>
<sequence>MINAFMDTGHHHLATYGLKMSPGHNGGAGSIPSPHQNPAAAMTAPEVGPGHQNHFQSNYGHMGHLNPHAGYAARDFLLRRDHHDFPTAQTAPSDPVLFHHHTEMPPHHNPHLTPHHQMLYSRTDHHAAYHTQPNHHQYLNPHMGMPHHPSNNYIFPHQNIFKQNFRFRKFEKHKINHLDLLGNFEVPLEDVNAIEGL</sequence>
<evidence type="ECO:0000256" key="1">
    <source>
        <dbReference type="SAM" id="MobiDB-lite"/>
    </source>
</evidence>
<dbReference type="EMBL" id="OU898283">
    <property type="protein sequence ID" value="CAG9839720.1"/>
    <property type="molecule type" value="Genomic_DNA"/>
</dbReference>
<keyword evidence="3" id="KW-1185">Reference proteome</keyword>
<accession>A0A9N9XFL9</accession>
<feature type="region of interest" description="Disordered" evidence="1">
    <location>
        <begin position="85"/>
        <end position="111"/>
    </location>
</feature>
<protein>
    <submittedName>
        <fullName evidence="2">Uncharacterized protein</fullName>
    </submittedName>
</protein>
<dbReference type="Proteomes" id="UP001153709">
    <property type="component" value="Chromosome 8"/>
</dbReference>
<dbReference type="OrthoDB" id="3214149at2759"/>